<keyword evidence="2" id="KW-1185">Reference proteome</keyword>
<dbReference type="OrthoDB" id="18595at10239"/>
<dbReference type="Proteomes" id="UP000000904">
    <property type="component" value="Segment"/>
</dbReference>
<name>Q1A058_9CAUD</name>
<protein>
    <submittedName>
        <fullName evidence="1">Uncharacterized protein</fullName>
    </submittedName>
</protein>
<dbReference type="KEGG" id="vg:4157026"/>
<evidence type="ECO:0000313" key="1">
    <source>
        <dbReference type="EMBL" id="ABD58175.1"/>
    </source>
</evidence>
<organism evidence="1 2">
    <name type="scientific">Mycobacterium phage Cooper</name>
    <dbReference type="NCBI Taxonomy" id="373406"/>
    <lineage>
        <taxon>Viruses</taxon>
        <taxon>Duplodnaviria</taxon>
        <taxon>Heunggongvirae</taxon>
        <taxon>Uroviricota</taxon>
        <taxon>Caudoviricetes</taxon>
        <taxon>Bclasvirinae</taxon>
        <taxon>Coopervirus</taxon>
        <taxon>Coopervirus cooper</taxon>
    </lineage>
</organism>
<gene>
    <name evidence="1" type="primary">58</name>
    <name evidence="1" type="ORF">PBI_COOPER_58</name>
</gene>
<evidence type="ECO:0000313" key="2">
    <source>
        <dbReference type="Proteomes" id="UP000000904"/>
    </source>
</evidence>
<accession>Q1A058</accession>
<dbReference type="RefSeq" id="YP_654955.1">
    <property type="nucleotide sequence ID" value="NC_008195.1"/>
</dbReference>
<sequence length="102" mass="11684">MSENEVQPESRFKRNTFVQASELSGKDIGQTIRFRQWDAQRETATVITGELRQLSHNESETHVVYGYGAEVEATLFPDQPVTLRPTDQYNDVPTLALYDQHV</sequence>
<reference evidence="1 2" key="1">
    <citation type="journal article" date="2006" name="PLoS Genet.">
        <title>Exploring the mycobacteriophage metaproteome: phage genomics as an educational platform.</title>
        <authorList>
            <person name="Hatfull G.F."/>
            <person name="Pedulla M.L."/>
            <person name="Jacobs-Sera D."/>
            <person name="Cichon P.M."/>
            <person name="Foley A."/>
            <person name="Ford M.E."/>
            <person name="Gonda R.M."/>
            <person name="Houtz J.M."/>
            <person name="Hryckowian A.J."/>
            <person name="Kelchner V.A."/>
            <person name="Namburi S."/>
            <person name="Pajcini K.V."/>
            <person name="Popovich M.G."/>
            <person name="Schleicher D.T."/>
            <person name="Simanek B.Z."/>
            <person name="Smith A.L."/>
            <person name="Zdanowicz G.M."/>
            <person name="Kumar V."/>
            <person name="Peebles C.L."/>
            <person name="Jacobs W.R.Jr."/>
            <person name="Lawrence J.G."/>
            <person name="Hendrix R.W."/>
        </authorList>
    </citation>
    <scope>NUCLEOTIDE SEQUENCE [LARGE SCALE GENOMIC DNA]</scope>
</reference>
<dbReference type="EMBL" id="DQ398044">
    <property type="protein sequence ID" value="ABD58175.1"/>
    <property type="molecule type" value="Genomic_DNA"/>
</dbReference>
<proteinExistence type="predicted"/>